<reference evidence="2" key="1">
    <citation type="journal article" date="2019" name="Int. J. Syst. Evol. Microbiol.">
        <title>The Global Catalogue of Microorganisms (GCM) 10K type strain sequencing project: providing services to taxonomists for standard genome sequencing and annotation.</title>
        <authorList>
            <consortium name="The Broad Institute Genomics Platform"/>
            <consortium name="The Broad Institute Genome Sequencing Center for Infectious Disease"/>
            <person name="Wu L."/>
            <person name="Ma J."/>
        </authorList>
    </citation>
    <scope>NUCLEOTIDE SEQUENCE [LARGE SCALE GENOMIC DNA]</scope>
    <source>
        <strain evidence="2">JCM 15591</strain>
    </source>
</reference>
<dbReference type="Proteomes" id="UP001501475">
    <property type="component" value="Unassembled WGS sequence"/>
</dbReference>
<evidence type="ECO:0000313" key="2">
    <source>
        <dbReference type="Proteomes" id="UP001501475"/>
    </source>
</evidence>
<name>A0ABP4X8D7_9MICO</name>
<organism evidence="1 2">
    <name type="scientific">Nostocoides vanveenii</name>
    <dbReference type="NCBI Taxonomy" id="330835"/>
    <lineage>
        <taxon>Bacteria</taxon>
        <taxon>Bacillati</taxon>
        <taxon>Actinomycetota</taxon>
        <taxon>Actinomycetes</taxon>
        <taxon>Micrococcales</taxon>
        <taxon>Intrasporangiaceae</taxon>
        <taxon>Nostocoides</taxon>
    </lineage>
</organism>
<proteinExistence type="predicted"/>
<accession>A0ABP4X8D7</accession>
<comment type="caution">
    <text evidence="1">The sequence shown here is derived from an EMBL/GenBank/DDBJ whole genome shotgun (WGS) entry which is preliminary data.</text>
</comment>
<evidence type="ECO:0000313" key="1">
    <source>
        <dbReference type="EMBL" id="GAA1773140.1"/>
    </source>
</evidence>
<sequence length="87" mass="9417">MARSEEPAKLKVTFTPGWAASNCVPSAVKVFFSEAAAKTVRVPPPDAEVVALVGVLSDDDEQAVAASRVRAAQTTRRRFTRLLEAFR</sequence>
<dbReference type="EMBL" id="BAAAPN010000098">
    <property type="protein sequence ID" value="GAA1773140.1"/>
    <property type="molecule type" value="Genomic_DNA"/>
</dbReference>
<protein>
    <submittedName>
        <fullName evidence="1">Uncharacterized protein</fullName>
    </submittedName>
</protein>
<gene>
    <name evidence="1" type="ORF">GCM10009810_32920</name>
</gene>
<keyword evidence="2" id="KW-1185">Reference proteome</keyword>